<dbReference type="GO" id="GO:0031423">
    <property type="term" value="F:hexon binding"/>
    <property type="evidence" value="ECO:0007669"/>
    <property type="project" value="InterPro"/>
</dbReference>
<proteinExistence type="predicted"/>
<dbReference type="GO" id="GO:0019028">
    <property type="term" value="C:viral capsid"/>
    <property type="evidence" value="ECO:0007669"/>
    <property type="project" value="InterPro"/>
</dbReference>
<evidence type="ECO:0000256" key="1">
    <source>
        <dbReference type="SAM" id="MobiDB-lite"/>
    </source>
</evidence>
<dbReference type="Pfam" id="PF01310">
    <property type="entry name" value="Adeno_PVIII"/>
    <property type="match status" value="1"/>
</dbReference>
<dbReference type="EMBL" id="M57291">
    <property type="protein sequence ID" value="AAA42477.1"/>
    <property type="molecule type" value="Genomic_DNA"/>
</dbReference>
<accession>Q64834</accession>
<evidence type="ECO:0000313" key="2">
    <source>
        <dbReference type="EMBL" id="AAA42477.1"/>
    </source>
</evidence>
<organism evidence="2">
    <name type="scientific">Human adenovirus B serotype 3</name>
    <name type="common">HAdV-3</name>
    <name type="synonym">Human adenovirus 3</name>
    <dbReference type="NCBI Taxonomy" id="45659"/>
    <lineage>
        <taxon>Viruses</taxon>
        <taxon>Varidnaviria</taxon>
        <taxon>Bamfordvirae</taxon>
        <taxon>Preplasmiviricota</taxon>
        <taxon>Polisuviricotina</taxon>
        <taxon>Pharingeaviricetes</taxon>
        <taxon>Rowavirales</taxon>
        <taxon>Adenoviridae</taxon>
        <taxon>Mastadenovirus</taxon>
        <taxon>Mastadenovirus blackbeardi</taxon>
        <taxon>Human mastadenovirus B</taxon>
    </lineage>
</organism>
<organismHost>
    <name type="scientific">Homo sapiens</name>
    <name type="common">Human</name>
    <dbReference type="NCBI Taxonomy" id="9606"/>
</organismHost>
<dbReference type="InterPro" id="IPR000646">
    <property type="entry name" value="Adeno_PVIII"/>
</dbReference>
<feature type="region of interest" description="Disordered" evidence="1">
    <location>
        <begin position="52"/>
        <end position="87"/>
    </location>
</feature>
<reference evidence="2" key="1">
    <citation type="journal article" date="1991" name="Virology">
        <title>Nucleotide sequence and regulation of the adenovirus type 3 E2A early promoter.</title>
        <authorList>
            <person name="Heysen A."/>
            <person name="Verwaerde P."/>
            <person name="D'Halluin J.C."/>
        </authorList>
    </citation>
    <scope>NUCLEOTIDE SEQUENCE</scope>
</reference>
<name>Q64834_ADE03</name>
<sequence length="87" mass="9599">MSKEIPTPYMWSYQPNRLAAGASRTTTPLVLLSAGPSMISRVNDIELIETSSPRTVSSHHQHPVNTLIPEIGPPRCTRKIPLPPRTT</sequence>
<protein>
    <submittedName>
        <fullName evidence="2">Protein VIII</fullName>
    </submittedName>
</protein>
<feature type="non-terminal residue" evidence="2">
    <location>
        <position position="1"/>
    </location>
</feature>